<evidence type="ECO:0000313" key="1">
    <source>
        <dbReference type="EMBL" id="CAH6720354.1"/>
    </source>
</evidence>
<comment type="caution">
    <text evidence="1">The sequence shown here is derived from an EMBL/GenBank/DDBJ whole genome shotgun (WGS) entry which is preliminary data.</text>
</comment>
<name>A0ACA9Y657_9ASCO</name>
<evidence type="ECO:0000313" key="2">
    <source>
        <dbReference type="Proteomes" id="UP001152531"/>
    </source>
</evidence>
<keyword evidence="2" id="KW-1185">Reference proteome</keyword>
<sequence length="234" mass="27525">MDYSDRVNSKKGAGALADHHEANVHKRQRVKELLTSTILNLDNDPYVFKNHLGLLECKLCLTTHVNESSYISHVGGRKHQLNLERRRLLDDKNKVITKKGVSINNVNKRTWNKIGKPQFKIDKIRHDNNQLGLLLNVKCPKALKEPFFRFQNYFELTAKNQNIIKSSIDKFSQDKSSTDESNYLYLIISCEPYENICLIIPNKDIDGKVDEISEKFWWYWDNDLKEYYLQFLFK</sequence>
<gene>
    <name evidence="1" type="ORF">CLIB1444_03S10044</name>
</gene>
<protein>
    <submittedName>
        <fullName evidence="1">Pre-mRNA-splicing factor Prp11p</fullName>
    </submittedName>
</protein>
<proteinExistence type="predicted"/>
<accession>A0ACA9Y657</accession>
<dbReference type="EMBL" id="CALSDN010000003">
    <property type="protein sequence ID" value="CAH6720354.1"/>
    <property type="molecule type" value="Genomic_DNA"/>
</dbReference>
<dbReference type="Proteomes" id="UP001152531">
    <property type="component" value="Unassembled WGS sequence"/>
</dbReference>
<organism evidence="1 2">
    <name type="scientific">[Candida] jaroonii</name>
    <dbReference type="NCBI Taxonomy" id="467808"/>
    <lineage>
        <taxon>Eukaryota</taxon>
        <taxon>Fungi</taxon>
        <taxon>Dikarya</taxon>
        <taxon>Ascomycota</taxon>
        <taxon>Saccharomycotina</taxon>
        <taxon>Pichiomycetes</taxon>
        <taxon>Debaryomycetaceae</taxon>
        <taxon>Yamadazyma</taxon>
    </lineage>
</organism>
<reference evidence="1" key="1">
    <citation type="submission" date="2022-06" db="EMBL/GenBank/DDBJ databases">
        <authorList>
            <person name="Legras J.-L."/>
            <person name="Devillers H."/>
            <person name="Grondin C."/>
        </authorList>
    </citation>
    <scope>NUCLEOTIDE SEQUENCE</scope>
    <source>
        <strain evidence="1">CLIB 1444</strain>
    </source>
</reference>